<dbReference type="AlphaFoldDB" id="A0A1G5GSB2"/>
<evidence type="ECO:0000313" key="3">
    <source>
        <dbReference type="EMBL" id="SCY54433.1"/>
    </source>
</evidence>
<reference evidence="4" key="1">
    <citation type="submission" date="2016-10" db="EMBL/GenBank/DDBJ databases">
        <authorList>
            <person name="Varghese N."/>
            <person name="Submissions S."/>
        </authorList>
    </citation>
    <scope>NUCLEOTIDE SEQUENCE [LARGE SCALE GENOMIC DNA]</scope>
    <source>
        <strain evidence="4">XBD2006</strain>
    </source>
</reference>
<evidence type="ECO:0000256" key="1">
    <source>
        <dbReference type="SAM" id="MobiDB-lite"/>
    </source>
</evidence>
<sequence>MNNLAYDSLHKFFVSAGAALVITPIVGFYFLLQGEVQLISQEEYENLSAYSQHCIDFKEYLLFIIQKAGIFVAIFVMLIGIFLLLLGIHGWKNNQKELDKQLALTTQEVLQKLQSYNEDDKNVKAKELKEEKEQAESFSSSDVAEKTEHHLKSDSDKMSEKRMECASFKMPEECLQSDIFMPNNTHSNYQEVEKDFYESGIYKLLPDKEYIIKQEKKINGNRFDGLAISKANSIDFIFEIKWWLDYKNKYALEHACKRLKNSESVYTEATNRKCKAILVIITGHDTVPEMKDWLKKVSNEIDTHGIRIEVMADELLA</sequence>
<dbReference type="EMBL" id="FMUR01000024">
    <property type="protein sequence ID" value="SCY54433.1"/>
    <property type="molecule type" value="Genomic_DNA"/>
</dbReference>
<protein>
    <submittedName>
        <fullName evidence="3">Uncharacterized protein</fullName>
    </submittedName>
</protein>
<accession>A0A1G5GSB2</accession>
<organism evidence="3 4">
    <name type="scientific">Butyrivibrio hungatei</name>
    <dbReference type="NCBI Taxonomy" id="185008"/>
    <lineage>
        <taxon>Bacteria</taxon>
        <taxon>Bacillati</taxon>
        <taxon>Bacillota</taxon>
        <taxon>Clostridia</taxon>
        <taxon>Lachnospirales</taxon>
        <taxon>Lachnospiraceae</taxon>
        <taxon>Butyrivibrio</taxon>
    </lineage>
</organism>
<dbReference type="RefSeq" id="WP_074463398.1">
    <property type="nucleotide sequence ID" value="NZ_FMUR01000024.1"/>
</dbReference>
<keyword evidence="4" id="KW-1185">Reference proteome</keyword>
<feature type="compositionally biased region" description="Basic and acidic residues" evidence="1">
    <location>
        <begin position="143"/>
        <end position="156"/>
    </location>
</feature>
<feature type="transmembrane region" description="Helical" evidence="2">
    <location>
        <begin position="68"/>
        <end position="91"/>
    </location>
</feature>
<evidence type="ECO:0000256" key="2">
    <source>
        <dbReference type="SAM" id="Phobius"/>
    </source>
</evidence>
<keyword evidence="2" id="KW-1133">Transmembrane helix</keyword>
<gene>
    <name evidence="3" type="ORF">SAMN02910451_03023</name>
</gene>
<feature type="region of interest" description="Disordered" evidence="1">
    <location>
        <begin position="127"/>
        <end position="156"/>
    </location>
</feature>
<evidence type="ECO:0000313" key="4">
    <source>
        <dbReference type="Proteomes" id="UP000183047"/>
    </source>
</evidence>
<dbReference type="OrthoDB" id="1427297at2"/>
<proteinExistence type="predicted"/>
<dbReference type="Proteomes" id="UP000183047">
    <property type="component" value="Unassembled WGS sequence"/>
</dbReference>
<name>A0A1G5GSB2_9FIRM</name>
<keyword evidence="2" id="KW-0812">Transmembrane</keyword>
<keyword evidence="2" id="KW-0472">Membrane</keyword>
<feature type="transmembrane region" description="Helical" evidence="2">
    <location>
        <begin position="12"/>
        <end position="32"/>
    </location>
</feature>